<dbReference type="AlphaFoldDB" id="A0A2G9C8Y4"/>
<evidence type="ECO:0000256" key="2">
    <source>
        <dbReference type="SAM" id="SignalP"/>
    </source>
</evidence>
<gene>
    <name evidence="3" type="ORF">CS062_12370</name>
</gene>
<proteinExistence type="predicted"/>
<name>A0A2G9C8Y4_9BURK</name>
<sequence length="98" mass="9978">MALCVPLAALAQAPAPAAAPSTASAPALRYQSVFADYKPWQDIKPGDWRQLNDNVAPKDGKGGGHAGHAMPSAASAPAPSASKPMPGHGPHHMHGGKR</sequence>
<feature type="compositionally biased region" description="Basic residues" evidence="1">
    <location>
        <begin position="89"/>
        <end position="98"/>
    </location>
</feature>
<organism evidence="3 4">
    <name type="scientific">Roseateles chitinivorans</name>
    <dbReference type="NCBI Taxonomy" id="2917965"/>
    <lineage>
        <taxon>Bacteria</taxon>
        <taxon>Pseudomonadati</taxon>
        <taxon>Pseudomonadota</taxon>
        <taxon>Betaproteobacteria</taxon>
        <taxon>Burkholderiales</taxon>
        <taxon>Sphaerotilaceae</taxon>
        <taxon>Roseateles</taxon>
    </lineage>
</organism>
<evidence type="ECO:0000313" key="3">
    <source>
        <dbReference type="EMBL" id="PIM52900.1"/>
    </source>
</evidence>
<feature type="compositionally biased region" description="Low complexity" evidence="1">
    <location>
        <begin position="67"/>
        <end position="88"/>
    </location>
</feature>
<protein>
    <submittedName>
        <fullName evidence="3">Uncharacterized protein</fullName>
    </submittedName>
</protein>
<keyword evidence="4" id="KW-1185">Reference proteome</keyword>
<accession>A0A2G9C8Y4</accession>
<evidence type="ECO:0000313" key="4">
    <source>
        <dbReference type="Proteomes" id="UP000231501"/>
    </source>
</evidence>
<feature type="signal peptide" evidence="2">
    <location>
        <begin position="1"/>
        <end position="17"/>
    </location>
</feature>
<comment type="caution">
    <text evidence="3">The sequence shown here is derived from an EMBL/GenBank/DDBJ whole genome shotgun (WGS) entry which is preliminary data.</text>
</comment>
<feature type="chain" id="PRO_5013553619" evidence="2">
    <location>
        <begin position="18"/>
        <end position="98"/>
    </location>
</feature>
<evidence type="ECO:0000256" key="1">
    <source>
        <dbReference type="SAM" id="MobiDB-lite"/>
    </source>
</evidence>
<reference evidence="3 4" key="1">
    <citation type="submission" date="2017-11" db="EMBL/GenBank/DDBJ databases">
        <title>Draft genome sequence of Mitsuaria sp. HWN-4.</title>
        <authorList>
            <person name="Gundlapally S.R."/>
        </authorList>
    </citation>
    <scope>NUCLEOTIDE SEQUENCE [LARGE SCALE GENOMIC DNA]</scope>
    <source>
        <strain evidence="3 4">HWN-4</strain>
    </source>
</reference>
<keyword evidence="2" id="KW-0732">Signal</keyword>
<feature type="region of interest" description="Disordered" evidence="1">
    <location>
        <begin position="45"/>
        <end position="98"/>
    </location>
</feature>
<dbReference type="Proteomes" id="UP000231501">
    <property type="component" value="Unassembled WGS sequence"/>
</dbReference>
<dbReference type="EMBL" id="PEOG01000029">
    <property type="protein sequence ID" value="PIM52900.1"/>
    <property type="molecule type" value="Genomic_DNA"/>
</dbReference>